<feature type="compositionally biased region" description="Basic and acidic residues" evidence="2">
    <location>
        <begin position="34"/>
        <end position="50"/>
    </location>
</feature>
<evidence type="ECO:0000256" key="2">
    <source>
        <dbReference type="SAM" id="MobiDB-lite"/>
    </source>
</evidence>
<evidence type="ECO:0000313" key="4">
    <source>
        <dbReference type="EnsemblPlants" id="Bo6g049560.1"/>
    </source>
</evidence>
<sequence>MSEKEQLIFRDKKQFASNGFDFVQKQRNQRKRQNRFDEDEKRVRNNDRPFTKTKRSNCILLDRNELQTYASLEKMLHKAIFAIQQLKKKGNTNTSSAPKQQYKSKAVRPTSKAHSTRCFKCHRIGHYANKCQNQKPLVTLENDKVETEPEREEFSDLSPIFDDYAHKPMAVRSLRSDRAGRALARSLRSDRAGRALARSLRSDRALTQARSLRSDRALARTWLLRSDRTACMRGNYTTVKLDLRTNLFEEGGNDVPQSMDQYMEPASHGDQDVLNNSTEVHPSNRTDQTDRAVNRIDPRSSEWSFGWNHDQTTGLTVPELVFQDHLDILRTIVEPSLAWVVKNLKADVDSHPADHLDSPAGVLIITAVLLSGSDEP</sequence>
<dbReference type="SUPFAM" id="SSF57756">
    <property type="entry name" value="Retrovirus zinc finger-like domains"/>
    <property type="match status" value="1"/>
</dbReference>
<feature type="region of interest" description="Disordered" evidence="2">
    <location>
        <begin position="24"/>
        <end position="50"/>
    </location>
</feature>
<reference evidence="4 5" key="1">
    <citation type="journal article" date="2014" name="Genome Biol.">
        <title>Transcriptome and methylome profiling reveals relics of genome dominance in the mesopolyploid Brassica oleracea.</title>
        <authorList>
            <person name="Parkin I.A."/>
            <person name="Koh C."/>
            <person name="Tang H."/>
            <person name="Robinson S.J."/>
            <person name="Kagale S."/>
            <person name="Clarke W.E."/>
            <person name="Town C.D."/>
            <person name="Nixon J."/>
            <person name="Krishnakumar V."/>
            <person name="Bidwell S.L."/>
            <person name="Denoeud F."/>
            <person name="Belcram H."/>
            <person name="Links M.G."/>
            <person name="Just J."/>
            <person name="Clarke C."/>
            <person name="Bender T."/>
            <person name="Huebert T."/>
            <person name="Mason A.S."/>
            <person name="Pires J.C."/>
            <person name="Barker G."/>
            <person name="Moore J."/>
            <person name="Walley P.G."/>
            <person name="Manoli S."/>
            <person name="Batley J."/>
            <person name="Edwards D."/>
            <person name="Nelson M.N."/>
            <person name="Wang X."/>
            <person name="Paterson A.H."/>
            <person name="King G."/>
            <person name="Bancroft I."/>
            <person name="Chalhoub B."/>
            <person name="Sharpe A.G."/>
        </authorList>
    </citation>
    <scope>NUCLEOTIDE SEQUENCE</scope>
    <source>
        <strain evidence="4 5">cv. TO1000</strain>
    </source>
</reference>
<accession>A0A0D3CS71</accession>
<feature type="region of interest" description="Disordered" evidence="2">
    <location>
        <begin position="88"/>
        <end position="109"/>
    </location>
</feature>
<feature type="compositionally biased region" description="Basic and acidic residues" evidence="2">
    <location>
        <begin position="282"/>
        <end position="294"/>
    </location>
</feature>
<keyword evidence="5" id="KW-1185">Reference proteome</keyword>
<dbReference type="EnsemblPlants" id="Bo6g049560.1">
    <property type="protein sequence ID" value="Bo6g049560.1"/>
    <property type="gene ID" value="Bo6g049560"/>
</dbReference>
<dbReference type="PROSITE" id="PS50158">
    <property type="entry name" value="ZF_CCHC"/>
    <property type="match status" value="1"/>
</dbReference>
<keyword evidence="1" id="KW-0479">Metal-binding</keyword>
<evidence type="ECO:0000313" key="5">
    <source>
        <dbReference type="Proteomes" id="UP000032141"/>
    </source>
</evidence>
<dbReference type="Gene3D" id="4.10.60.10">
    <property type="entry name" value="Zinc finger, CCHC-type"/>
    <property type="match status" value="1"/>
</dbReference>
<feature type="compositionally biased region" description="Polar residues" evidence="2">
    <location>
        <begin position="91"/>
        <end position="103"/>
    </location>
</feature>
<dbReference type="GO" id="GO:0003676">
    <property type="term" value="F:nucleic acid binding"/>
    <property type="evidence" value="ECO:0007669"/>
    <property type="project" value="InterPro"/>
</dbReference>
<feature type="domain" description="CCHC-type" evidence="3">
    <location>
        <begin position="117"/>
        <end position="133"/>
    </location>
</feature>
<proteinExistence type="predicted"/>
<feature type="region of interest" description="Disordered" evidence="2">
    <location>
        <begin position="265"/>
        <end position="294"/>
    </location>
</feature>
<protein>
    <recommendedName>
        <fullName evidence="3">CCHC-type domain-containing protein</fullName>
    </recommendedName>
</protein>
<dbReference type="Proteomes" id="UP000032141">
    <property type="component" value="Chromosome C6"/>
</dbReference>
<name>A0A0D3CS71_BRAOL</name>
<dbReference type="GO" id="GO:0008270">
    <property type="term" value="F:zinc ion binding"/>
    <property type="evidence" value="ECO:0007669"/>
    <property type="project" value="UniProtKB-KW"/>
</dbReference>
<keyword evidence="1" id="KW-0862">Zinc</keyword>
<keyword evidence="1" id="KW-0863">Zinc-finger</keyword>
<reference evidence="4" key="2">
    <citation type="submission" date="2015-03" db="UniProtKB">
        <authorList>
            <consortium name="EnsemblPlants"/>
        </authorList>
    </citation>
    <scope>IDENTIFICATION</scope>
</reference>
<dbReference type="InterPro" id="IPR001878">
    <property type="entry name" value="Znf_CCHC"/>
</dbReference>
<dbReference type="AlphaFoldDB" id="A0A0D3CS71"/>
<dbReference type="InterPro" id="IPR036875">
    <property type="entry name" value="Znf_CCHC_sf"/>
</dbReference>
<dbReference type="Gramene" id="Bo6g049560.1">
    <property type="protein sequence ID" value="Bo6g049560.1"/>
    <property type="gene ID" value="Bo6g049560"/>
</dbReference>
<evidence type="ECO:0000259" key="3">
    <source>
        <dbReference type="PROSITE" id="PS50158"/>
    </source>
</evidence>
<organism evidence="4 5">
    <name type="scientific">Brassica oleracea var. oleracea</name>
    <dbReference type="NCBI Taxonomy" id="109376"/>
    <lineage>
        <taxon>Eukaryota</taxon>
        <taxon>Viridiplantae</taxon>
        <taxon>Streptophyta</taxon>
        <taxon>Embryophyta</taxon>
        <taxon>Tracheophyta</taxon>
        <taxon>Spermatophyta</taxon>
        <taxon>Magnoliopsida</taxon>
        <taxon>eudicotyledons</taxon>
        <taxon>Gunneridae</taxon>
        <taxon>Pentapetalae</taxon>
        <taxon>rosids</taxon>
        <taxon>malvids</taxon>
        <taxon>Brassicales</taxon>
        <taxon>Brassicaceae</taxon>
        <taxon>Brassiceae</taxon>
        <taxon>Brassica</taxon>
    </lineage>
</organism>
<dbReference type="HOGENOM" id="CLU_043604_0_0_1"/>
<dbReference type="eggNOG" id="KOG0017">
    <property type="taxonomic scope" value="Eukaryota"/>
</dbReference>
<evidence type="ECO:0000256" key="1">
    <source>
        <dbReference type="PROSITE-ProRule" id="PRU00047"/>
    </source>
</evidence>